<evidence type="ECO:0000256" key="1">
    <source>
        <dbReference type="SAM" id="MobiDB-lite"/>
    </source>
</evidence>
<sequence length="885" mass="93076">MRRVLITVAVLLAALAPCAPASADSAPDEEPSTPHACSEALALVDGARPGDAQTLIDAYQSSSPSGSGVTEPDEDRACDDAYAAAGAAISTAQELADDARLLVPGGEPPASGSSESWAAATARAEQALAIDEQNVTAVEVLQDAPQAAADRVGRAWRTFVESIEPLGTPLLALGVAVLVLAVLARATLPTTLHWPVLTTRQRCVATVAGWVALVSGAVLLVWGPAAATAPWSAGDARLGGVVTGVFLLAALGTGIAAGWLARDVRRGQPSHAALRSGWTRVLAVLAPTTIVLGAVGITAIVLEVAGVVELGLVGTLLPGAAAAGLGVLLTGTVLATRLRLTVDTTSDSGGRSSSEEGTGGGHLVALLAELGAEPPRGLETPTATDINTLGGSTLTELPQQAFAKAALTVVQWLLGSVPWRVRVEVTGPDHLSVVVTRNGRAAGSAVVDRTRILGSDTKSPEAAEVAAKVDLHRAAAAVVLMTLSRHHPGFEGLCGATEWRSLALYYVAQTDLASSSEHKRSLLARAVGLDPANDLAQVAFANATARRDTTREDLDEYRRWLDAFVGRTEGLDGYRSLRLRALYSRAVVATNACFAAHRDTRPPLGHLDAGARRAVRELLAALGEERTAGREDALVHRLRDAAETMYHQATTNGPGRAGVSASRAGPPDPDSVQRDALRVAYTQATGEEPGPLTTAPRFCATPTGDYNLACTYAIRRPLQDVDARRATEHLRRAVELPGMLDWLHKDPMLAAYRGRQEYLDEFGTDPLGLLDVEPFARHADALRSVGLTTTGRILARRRPALTTDLGTTPEVATELRAAAHLVEDLPEVRGRHDVAEVLLEHHVTSVDPAHPRLPAAVVTAVRSRLGRTRLDQADRERWSTWLGRA</sequence>
<keyword evidence="2" id="KW-1133">Transmembrane helix</keyword>
<feature type="chain" id="PRO_5021439520" evidence="3">
    <location>
        <begin position="24"/>
        <end position="885"/>
    </location>
</feature>
<reference evidence="4 5" key="1">
    <citation type="submission" date="2019-06" db="EMBL/GenBank/DDBJ databases">
        <title>Whole genome shotgun sequence of Cellulosimicrobium cellulans NBRC 15516.</title>
        <authorList>
            <person name="Hosoyama A."/>
            <person name="Uohara A."/>
            <person name="Ohji S."/>
            <person name="Ichikawa N."/>
        </authorList>
    </citation>
    <scope>NUCLEOTIDE SEQUENCE [LARGE SCALE GENOMIC DNA]</scope>
    <source>
        <strain evidence="4 5">NBRC 15516</strain>
    </source>
</reference>
<feature type="transmembrane region" description="Helical" evidence="2">
    <location>
        <begin position="166"/>
        <end position="184"/>
    </location>
</feature>
<feature type="transmembrane region" description="Helical" evidence="2">
    <location>
        <begin position="204"/>
        <end position="226"/>
    </location>
</feature>
<feature type="transmembrane region" description="Helical" evidence="2">
    <location>
        <begin position="238"/>
        <end position="260"/>
    </location>
</feature>
<feature type="transmembrane region" description="Helical" evidence="2">
    <location>
        <begin position="281"/>
        <end position="302"/>
    </location>
</feature>
<name>A0A4Y4E623_CELCE</name>
<accession>A0A4Y4E623</accession>
<dbReference type="RefSeq" id="WP_141390403.1">
    <property type="nucleotide sequence ID" value="NZ_BJNZ01000021.1"/>
</dbReference>
<keyword evidence="2" id="KW-0812">Transmembrane</keyword>
<keyword evidence="2" id="KW-0472">Membrane</keyword>
<comment type="caution">
    <text evidence="4">The sequence shown here is derived from an EMBL/GenBank/DDBJ whole genome shotgun (WGS) entry which is preliminary data.</text>
</comment>
<dbReference type="Proteomes" id="UP000316659">
    <property type="component" value="Unassembled WGS sequence"/>
</dbReference>
<feature type="signal peptide" evidence="3">
    <location>
        <begin position="1"/>
        <end position="23"/>
    </location>
</feature>
<evidence type="ECO:0000313" key="4">
    <source>
        <dbReference type="EMBL" id="GED10978.1"/>
    </source>
</evidence>
<dbReference type="AlphaFoldDB" id="A0A4Y4E623"/>
<organism evidence="4 5">
    <name type="scientific">Cellulosimicrobium cellulans</name>
    <name type="common">Arthrobacter luteus</name>
    <dbReference type="NCBI Taxonomy" id="1710"/>
    <lineage>
        <taxon>Bacteria</taxon>
        <taxon>Bacillati</taxon>
        <taxon>Actinomycetota</taxon>
        <taxon>Actinomycetes</taxon>
        <taxon>Micrococcales</taxon>
        <taxon>Promicromonosporaceae</taxon>
        <taxon>Cellulosimicrobium</taxon>
    </lineage>
</organism>
<evidence type="ECO:0000256" key="3">
    <source>
        <dbReference type="SAM" id="SignalP"/>
    </source>
</evidence>
<dbReference type="EMBL" id="BJNZ01000021">
    <property type="protein sequence ID" value="GED10978.1"/>
    <property type="molecule type" value="Genomic_DNA"/>
</dbReference>
<evidence type="ECO:0000256" key="2">
    <source>
        <dbReference type="SAM" id="Phobius"/>
    </source>
</evidence>
<feature type="region of interest" description="Disordered" evidence="1">
    <location>
        <begin position="649"/>
        <end position="672"/>
    </location>
</feature>
<proteinExistence type="predicted"/>
<feature type="transmembrane region" description="Helical" evidence="2">
    <location>
        <begin position="308"/>
        <end position="329"/>
    </location>
</feature>
<keyword evidence="3" id="KW-0732">Signal</keyword>
<protein>
    <submittedName>
        <fullName evidence="4">Uncharacterized protein</fullName>
    </submittedName>
</protein>
<gene>
    <name evidence="4" type="ORF">CCE02nite_29770</name>
</gene>
<evidence type="ECO:0000313" key="5">
    <source>
        <dbReference type="Proteomes" id="UP000316659"/>
    </source>
</evidence>